<feature type="transmembrane region" description="Helical" evidence="5">
    <location>
        <begin position="45"/>
        <end position="65"/>
    </location>
</feature>
<feature type="transmembrane region" description="Helical" evidence="5">
    <location>
        <begin position="107"/>
        <end position="139"/>
    </location>
</feature>
<dbReference type="OrthoDB" id="18213at2759"/>
<name>A0A3R7QF06_PENVA</name>
<dbReference type="GO" id="GO:0016020">
    <property type="term" value="C:membrane"/>
    <property type="evidence" value="ECO:0007669"/>
    <property type="project" value="UniProtKB-SubCell"/>
</dbReference>
<keyword evidence="4 5" id="KW-0472">Membrane</keyword>
<comment type="similarity">
    <text evidence="5">Belongs to the PRA1 family.</text>
</comment>
<evidence type="ECO:0000256" key="1">
    <source>
        <dbReference type="ARBA" id="ARBA00004141"/>
    </source>
</evidence>
<protein>
    <recommendedName>
        <fullName evidence="5">PRA1 family protein</fullName>
    </recommendedName>
</protein>
<dbReference type="STRING" id="6689.A0A3R7QF06"/>
<dbReference type="Pfam" id="PF03208">
    <property type="entry name" value="PRA1"/>
    <property type="match status" value="1"/>
</dbReference>
<comment type="subcellular location">
    <subcellularLocation>
        <location evidence="1 5">Membrane</location>
        <topology evidence="1 5">Multi-pass membrane protein</topology>
    </subcellularLocation>
</comment>
<feature type="transmembrane region" description="Helical" evidence="5">
    <location>
        <begin position="70"/>
        <end position="87"/>
    </location>
</feature>
<keyword evidence="7" id="KW-1185">Reference proteome</keyword>
<dbReference type="InterPro" id="IPR004895">
    <property type="entry name" value="Prenylated_rab_accept_PRA1"/>
</dbReference>
<evidence type="ECO:0000256" key="4">
    <source>
        <dbReference type="ARBA" id="ARBA00023136"/>
    </source>
</evidence>
<evidence type="ECO:0000256" key="5">
    <source>
        <dbReference type="RuleBase" id="RU363107"/>
    </source>
</evidence>
<evidence type="ECO:0000313" key="6">
    <source>
        <dbReference type="EMBL" id="ROT65331.1"/>
    </source>
</evidence>
<sequence length="210" mass="24066">MAEPENTSVSPLRSLDDFLMESARFQIPNFKDGDKWANRVIQNLLYYQTNYFLTYFVIFAVVGVIHPTKMFCGMVAVGLAFGLFYYLTNNKQPAVQFKKDHPILSLLFLILGTYFIVYLLGSVVVFLMGIFLPLVFIFIHASMRLRNLKNKLMNKIEYIGLKRTPMGVILDALGLEQEFMISRLNLEGSKLNFEGSAKILETFNKLSGYQ</sequence>
<evidence type="ECO:0000256" key="3">
    <source>
        <dbReference type="ARBA" id="ARBA00022989"/>
    </source>
</evidence>
<dbReference type="Proteomes" id="UP000283509">
    <property type="component" value="Unassembled WGS sequence"/>
</dbReference>
<dbReference type="AlphaFoldDB" id="A0A3R7QF06"/>
<proteinExistence type="inferred from homology"/>
<dbReference type="EMBL" id="QCYY01003097">
    <property type="protein sequence ID" value="ROT65331.1"/>
    <property type="molecule type" value="Genomic_DNA"/>
</dbReference>
<dbReference type="PANTHER" id="PTHR12859:SF0">
    <property type="entry name" value="PRA1 FAMILY PROTEIN"/>
    <property type="match status" value="1"/>
</dbReference>
<keyword evidence="3 5" id="KW-1133">Transmembrane helix</keyword>
<gene>
    <name evidence="6" type="ORF">C7M84_016698</name>
</gene>
<keyword evidence="2 5" id="KW-0812">Transmembrane</keyword>
<accession>A0A3R7QF06</accession>
<dbReference type="PANTHER" id="PTHR12859">
    <property type="entry name" value="PRA1 PROTEIN"/>
    <property type="match status" value="1"/>
</dbReference>
<comment type="caution">
    <text evidence="6">The sequence shown here is derived from an EMBL/GenBank/DDBJ whole genome shotgun (WGS) entry which is preliminary data.</text>
</comment>
<evidence type="ECO:0000256" key="2">
    <source>
        <dbReference type="ARBA" id="ARBA00022692"/>
    </source>
</evidence>
<evidence type="ECO:0000313" key="7">
    <source>
        <dbReference type="Proteomes" id="UP000283509"/>
    </source>
</evidence>
<reference evidence="6 7" key="1">
    <citation type="submission" date="2018-04" db="EMBL/GenBank/DDBJ databases">
        <authorList>
            <person name="Zhang X."/>
            <person name="Yuan J."/>
            <person name="Li F."/>
            <person name="Xiang J."/>
        </authorList>
    </citation>
    <scope>NUCLEOTIDE SEQUENCE [LARGE SCALE GENOMIC DNA]</scope>
    <source>
        <tissue evidence="6">Muscle</tissue>
    </source>
</reference>
<reference evidence="6 7" key="2">
    <citation type="submission" date="2019-01" db="EMBL/GenBank/DDBJ databases">
        <title>The decoding of complex shrimp genome reveals the adaptation for benthos swimmer, frequently molting mechanism and breeding impact on genome.</title>
        <authorList>
            <person name="Sun Y."/>
            <person name="Gao Y."/>
            <person name="Yu Y."/>
        </authorList>
    </citation>
    <scope>NUCLEOTIDE SEQUENCE [LARGE SCALE GENOMIC DNA]</scope>
    <source>
        <tissue evidence="6">Muscle</tissue>
    </source>
</reference>
<organism evidence="6 7">
    <name type="scientific">Penaeus vannamei</name>
    <name type="common">Whiteleg shrimp</name>
    <name type="synonym">Litopenaeus vannamei</name>
    <dbReference type="NCBI Taxonomy" id="6689"/>
    <lineage>
        <taxon>Eukaryota</taxon>
        <taxon>Metazoa</taxon>
        <taxon>Ecdysozoa</taxon>
        <taxon>Arthropoda</taxon>
        <taxon>Crustacea</taxon>
        <taxon>Multicrustacea</taxon>
        <taxon>Malacostraca</taxon>
        <taxon>Eumalacostraca</taxon>
        <taxon>Eucarida</taxon>
        <taxon>Decapoda</taxon>
        <taxon>Dendrobranchiata</taxon>
        <taxon>Penaeoidea</taxon>
        <taxon>Penaeidae</taxon>
        <taxon>Penaeus</taxon>
    </lineage>
</organism>